<dbReference type="Gene3D" id="1.10.150.240">
    <property type="entry name" value="Putative phosphatase, domain 2"/>
    <property type="match status" value="1"/>
</dbReference>
<sequence length="199" mass="22826">MEKTILFDIGNVLLFFDFHRALTRLGIPDPNKDQELMEKFYTLRDQVEMGGIAPAIFIEKLAELLDFKGTATELVDAYSDIFMPNDAMWKIVRETKGKCRRILFSNTSAIHIDYIFERYPEFSLFDDAVFSFKVGGSKPAPPMYVDAVERLNVDPANTFYIDDVLENIAEGERHGFTTHHYQPSTHAELESELAEFLAK</sequence>
<dbReference type="GO" id="GO:0016787">
    <property type="term" value="F:hydrolase activity"/>
    <property type="evidence" value="ECO:0007669"/>
    <property type="project" value="UniProtKB-KW"/>
</dbReference>
<dbReference type="NCBIfam" id="TIGR01509">
    <property type="entry name" value="HAD-SF-IA-v3"/>
    <property type="match status" value="1"/>
</dbReference>
<dbReference type="SFLD" id="SFLDG01129">
    <property type="entry name" value="C1.5:_HAD__Beta-PGM__Phosphata"/>
    <property type="match status" value="1"/>
</dbReference>
<dbReference type="PANTHER" id="PTHR43611:SF3">
    <property type="entry name" value="FLAVIN MONONUCLEOTIDE HYDROLASE 1, CHLOROPLATIC"/>
    <property type="match status" value="1"/>
</dbReference>
<gene>
    <name evidence="1" type="ORF">G3M56_009585</name>
</gene>
<dbReference type="InterPro" id="IPR006439">
    <property type="entry name" value="HAD-SF_hydro_IA"/>
</dbReference>
<dbReference type="PANTHER" id="PTHR43611">
    <property type="entry name" value="ALPHA-D-GLUCOSE 1-PHOSPHATE PHOSPHATASE"/>
    <property type="match status" value="1"/>
</dbReference>
<dbReference type="EMBL" id="CP066776">
    <property type="protein sequence ID" value="QQL44146.1"/>
    <property type="molecule type" value="Genomic_DNA"/>
</dbReference>
<dbReference type="InterPro" id="IPR023214">
    <property type="entry name" value="HAD_sf"/>
</dbReference>
<name>A0A6B3L9L1_9BACT</name>
<dbReference type="Pfam" id="PF00702">
    <property type="entry name" value="Hydrolase"/>
    <property type="match status" value="1"/>
</dbReference>
<protein>
    <submittedName>
        <fullName evidence="1">HAD-IA family hydrolase</fullName>
    </submittedName>
</protein>
<reference evidence="1 2" key="1">
    <citation type="submission" date="2020-12" db="EMBL/GenBank/DDBJ databases">
        <title>Sulforoseuscoccus oceanibium gen. nov., sp. nov., a representative of the phylum Verrucomicrobia with special cytoplasmic membrane, and proposal of Sulforoseuscoccusaceae fam. nov.</title>
        <authorList>
            <person name="Xi F."/>
        </authorList>
    </citation>
    <scope>NUCLEOTIDE SEQUENCE [LARGE SCALE GENOMIC DNA]</scope>
    <source>
        <strain evidence="1 2">T37</strain>
    </source>
</reference>
<dbReference type="KEGG" id="soa:G3M56_009585"/>
<keyword evidence="2" id="KW-1185">Reference proteome</keyword>
<evidence type="ECO:0000313" key="2">
    <source>
        <dbReference type="Proteomes" id="UP000475117"/>
    </source>
</evidence>
<dbReference type="SUPFAM" id="SSF56784">
    <property type="entry name" value="HAD-like"/>
    <property type="match status" value="1"/>
</dbReference>
<dbReference type="InterPro" id="IPR023198">
    <property type="entry name" value="PGP-like_dom2"/>
</dbReference>
<dbReference type="SFLD" id="SFLDS00003">
    <property type="entry name" value="Haloacid_Dehalogenase"/>
    <property type="match status" value="1"/>
</dbReference>
<evidence type="ECO:0000313" key="1">
    <source>
        <dbReference type="EMBL" id="QQL44146.1"/>
    </source>
</evidence>
<dbReference type="AlphaFoldDB" id="A0A6B3L9L1"/>
<proteinExistence type="predicted"/>
<dbReference type="InterPro" id="IPR036412">
    <property type="entry name" value="HAD-like_sf"/>
</dbReference>
<organism evidence="1 2">
    <name type="scientific">Sulfuriroseicoccus oceanibius</name>
    <dbReference type="NCBI Taxonomy" id="2707525"/>
    <lineage>
        <taxon>Bacteria</taxon>
        <taxon>Pseudomonadati</taxon>
        <taxon>Verrucomicrobiota</taxon>
        <taxon>Verrucomicrobiia</taxon>
        <taxon>Verrucomicrobiales</taxon>
        <taxon>Verrucomicrobiaceae</taxon>
        <taxon>Sulfuriroseicoccus</taxon>
    </lineage>
</organism>
<accession>A0A6B3L9L1</accession>
<dbReference type="Proteomes" id="UP000475117">
    <property type="component" value="Chromosome"/>
</dbReference>
<keyword evidence="1" id="KW-0378">Hydrolase</keyword>
<dbReference type="RefSeq" id="WP_164362511.1">
    <property type="nucleotide sequence ID" value="NZ_CP066776.1"/>
</dbReference>
<dbReference type="Gene3D" id="3.40.50.1000">
    <property type="entry name" value="HAD superfamily/HAD-like"/>
    <property type="match status" value="1"/>
</dbReference>